<reference evidence="4" key="1">
    <citation type="submission" date="2022-05" db="EMBL/GenBank/DDBJ databases">
        <authorList>
            <person name="Park J.-S."/>
        </authorList>
    </citation>
    <scope>NUCLEOTIDE SEQUENCE</scope>
    <source>
        <strain evidence="4">2012CJ41-6</strain>
    </source>
</reference>
<gene>
    <name evidence="4" type="ORF">M3P21_21265</name>
</gene>
<comment type="caution">
    <text evidence="4">The sequence shown here is derived from an EMBL/GenBank/DDBJ whole genome shotgun (WGS) entry which is preliminary data.</text>
</comment>
<feature type="chain" id="PRO_5045523677" description="Sel1 repeat family protein" evidence="3">
    <location>
        <begin position="21"/>
        <end position="477"/>
    </location>
</feature>
<evidence type="ECO:0000313" key="4">
    <source>
        <dbReference type="EMBL" id="MCL6286049.1"/>
    </source>
</evidence>
<proteinExistence type="predicted"/>
<evidence type="ECO:0000256" key="2">
    <source>
        <dbReference type="SAM" id="MobiDB-lite"/>
    </source>
</evidence>
<evidence type="ECO:0000313" key="5">
    <source>
        <dbReference type="Proteomes" id="UP001203880"/>
    </source>
</evidence>
<feature type="coiled-coil region" evidence="1">
    <location>
        <begin position="373"/>
        <end position="411"/>
    </location>
</feature>
<keyword evidence="1" id="KW-0175">Coiled coil</keyword>
<protein>
    <recommendedName>
        <fullName evidence="6">Sel1 repeat family protein</fullName>
    </recommendedName>
</protein>
<accession>A0ABT0Q849</accession>
<dbReference type="RefSeq" id="WP_249713422.1">
    <property type="nucleotide sequence ID" value="NZ_JAMFMB010000050.1"/>
</dbReference>
<dbReference type="SMART" id="SM00671">
    <property type="entry name" value="SEL1"/>
    <property type="match status" value="1"/>
</dbReference>
<evidence type="ECO:0000256" key="3">
    <source>
        <dbReference type="SAM" id="SignalP"/>
    </source>
</evidence>
<dbReference type="EMBL" id="JAMFMB010000050">
    <property type="protein sequence ID" value="MCL6286049.1"/>
    <property type="molecule type" value="Genomic_DNA"/>
</dbReference>
<dbReference type="InterPro" id="IPR006597">
    <property type="entry name" value="Sel1-like"/>
</dbReference>
<feature type="region of interest" description="Disordered" evidence="2">
    <location>
        <begin position="158"/>
        <end position="198"/>
    </location>
</feature>
<organism evidence="4 5">
    <name type="scientific">Ruegeria spongiae</name>
    <dbReference type="NCBI Taxonomy" id="2942209"/>
    <lineage>
        <taxon>Bacteria</taxon>
        <taxon>Pseudomonadati</taxon>
        <taxon>Pseudomonadota</taxon>
        <taxon>Alphaproteobacteria</taxon>
        <taxon>Rhodobacterales</taxon>
        <taxon>Roseobacteraceae</taxon>
        <taxon>Ruegeria</taxon>
    </lineage>
</organism>
<keyword evidence="3" id="KW-0732">Signal</keyword>
<dbReference type="SUPFAM" id="SSF81901">
    <property type="entry name" value="HCP-like"/>
    <property type="match status" value="1"/>
</dbReference>
<dbReference type="Gene3D" id="1.25.40.10">
    <property type="entry name" value="Tetratricopeptide repeat domain"/>
    <property type="match status" value="1"/>
</dbReference>
<feature type="signal peptide" evidence="3">
    <location>
        <begin position="1"/>
        <end position="20"/>
    </location>
</feature>
<name>A0ABT0Q849_9RHOB</name>
<evidence type="ECO:0008006" key="6">
    <source>
        <dbReference type="Google" id="ProtNLM"/>
    </source>
</evidence>
<sequence>MKRLLSAFFVVACAGIPVLAQEHQEVHECDEYAAHPGDPNRWATGVADEDIIPGPAVKFCREAVETYTDTARFQFQLGRALWANFRLEEGVEVFLNLEENFEYGPVYAYLADAYMYGIAGIEPDEELAITLYQIAAESGFLPAQEVLDALDGAAQGVDSQAVAEGTRQPELPTTTSQPVARVEPEPSAPTPANQVETESAAIERNFDPKSYSQPHIIRALYTGDFSNMRTVGVGKISYAKVDPTLAYISHFSKSFAPTVNFLDQSCVHLHNPAIEKGIANRALSGAMGGDLNLGLNSGQVPTAGFEAIGSMLQDLAQGGIGNVVEMELEADRLAKSAERDSASIITQYGCSDPIVKRIYANVEAYAFGTEPTLSEQEKEKQATREAAEALQRQLEVERKAQEREVARQRSLRTSAKDSCVEKFGKANFCTCLVDTLDEYSISEPDWKTLGGDFGTVLKIGKLFDGFPKKLSECRMKS</sequence>
<evidence type="ECO:0000256" key="1">
    <source>
        <dbReference type="SAM" id="Coils"/>
    </source>
</evidence>
<dbReference type="InterPro" id="IPR011990">
    <property type="entry name" value="TPR-like_helical_dom_sf"/>
</dbReference>
<dbReference type="Proteomes" id="UP001203880">
    <property type="component" value="Unassembled WGS sequence"/>
</dbReference>
<keyword evidence="5" id="KW-1185">Reference proteome</keyword>